<evidence type="ECO:0000256" key="8">
    <source>
        <dbReference type="ARBA" id="ARBA00023136"/>
    </source>
</evidence>
<feature type="transmembrane region" description="Helical" evidence="11">
    <location>
        <begin position="129"/>
        <end position="149"/>
    </location>
</feature>
<feature type="transmembrane region" description="Helical" evidence="11">
    <location>
        <begin position="226"/>
        <end position="245"/>
    </location>
</feature>
<evidence type="ECO:0000256" key="2">
    <source>
        <dbReference type="ARBA" id="ARBA00022448"/>
    </source>
</evidence>
<evidence type="ECO:0000256" key="7">
    <source>
        <dbReference type="ARBA" id="ARBA00022989"/>
    </source>
</evidence>
<evidence type="ECO:0000256" key="5">
    <source>
        <dbReference type="ARBA" id="ARBA00022597"/>
    </source>
</evidence>
<accession>A0A975FN55</accession>
<keyword evidence="5" id="KW-0762">Sugar transport</keyword>
<dbReference type="Pfam" id="PF02653">
    <property type="entry name" value="BPD_transp_2"/>
    <property type="match status" value="1"/>
</dbReference>
<sequence length="405" mass="42272">MTTASTQTVDTPPPAKKKRSLLSRINFRQYGILAALVIIIVLFQVLTGGRLLLPGNVNNLIQQNAYVLILAIGMVMVIIAGHIDLSVGSVVAMVGAIAAISMNDWGLPWWAAVVLALVVGAAVGAWQGFWVAFIGIPAFIVTLAGMLLFRGLTLVLLTGGTISGLPDGFTAIGAGWLPAVFGYIVDRDALTLVIGLLASVALLAQQLRTRSQLRRLELPREVAGSFWLKNAIAVVAIMATAWTLAGYNGTPIVLIILAVLVLAYTFVLNRTVFGRHVYAMGGNMFAAVMSGVKTKWVNFFVFVNMGVLAGLAAVVSTARAGSAVASAGQNYELDAIAAVFIGGAAVQGGIGTVVGAVIGGLVMGVLNMGLSILSVDAAWQMAIKGIVLLLAVAFDIFNKRRNGGL</sequence>
<protein>
    <recommendedName>
        <fullName evidence="10">Xylose transport system permease protein XylH</fullName>
    </recommendedName>
</protein>
<keyword evidence="3" id="KW-1003">Cell membrane</keyword>
<evidence type="ECO:0000256" key="6">
    <source>
        <dbReference type="ARBA" id="ARBA00022692"/>
    </source>
</evidence>
<dbReference type="CDD" id="cd06579">
    <property type="entry name" value="TM_PBP1_transp_AraH_like"/>
    <property type="match status" value="1"/>
</dbReference>
<dbReference type="Proteomes" id="UP000671914">
    <property type="component" value="Chromosome"/>
</dbReference>
<dbReference type="KEGG" id="aarc:G127AT_01465"/>
<feature type="transmembrane region" description="Helical" evidence="11">
    <location>
        <begin position="27"/>
        <end position="46"/>
    </location>
</feature>
<dbReference type="PANTHER" id="PTHR32196">
    <property type="entry name" value="ABC TRANSPORTER PERMEASE PROTEIN YPHD-RELATED-RELATED"/>
    <property type="match status" value="1"/>
</dbReference>
<evidence type="ECO:0000256" key="3">
    <source>
        <dbReference type="ARBA" id="ARBA00022475"/>
    </source>
</evidence>
<proteinExistence type="predicted"/>
<dbReference type="RefSeq" id="WP_210899085.1">
    <property type="nucleotide sequence ID" value="NZ_CP071696.1"/>
</dbReference>
<dbReference type="AlphaFoldDB" id="A0A975FN55"/>
<organism evidence="12 13">
    <name type="scientific">Agromyces archimandritae</name>
    <dbReference type="NCBI Taxonomy" id="2781962"/>
    <lineage>
        <taxon>Bacteria</taxon>
        <taxon>Bacillati</taxon>
        <taxon>Actinomycetota</taxon>
        <taxon>Actinomycetes</taxon>
        <taxon>Micrococcales</taxon>
        <taxon>Microbacteriaceae</taxon>
        <taxon>Agromyces</taxon>
    </lineage>
</organism>
<evidence type="ECO:0000313" key="12">
    <source>
        <dbReference type="EMBL" id="QTX04949.1"/>
    </source>
</evidence>
<feature type="transmembrane region" description="Helical" evidence="11">
    <location>
        <begin position="299"/>
        <end position="321"/>
    </location>
</feature>
<dbReference type="InterPro" id="IPR001851">
    <property type="entry name" value="ABC_transp_permease"/>
</dbReference>
<dbReference type="PANTHER" id="PTHR32196:SF32">
    <property type="entry name" value="XYLOSE TRANSPORT SYSTEM PERMEASE PROTEIN XYLH"/>
    <property type="match status" value="1"/>
</dbReference>
<evidence type="ECO:0000256" key="4">
    <source>
        <dbReference type="ARBA" id="ARBA00022519"/>
    </source>
</evidence>
<feature type="transmembrane region" description="Helical" evidence="11">
    <location>
        <begin position="378"/>
        <end position="397"/>
    </location>
</feature>
<evidence type="ECO:0000256" key="11">
    <source>
        <dbReference type="SAM" id="Phobius"/>
    </source>
</evidence>
<feature type="transmembrane region" description="Helical" evidence="11">
    <location>
        <begin position="106"/>
        <end position="123"/>
    </location>
</feature>
<keyword evidence="4" id="KW-0997">Cell inner membrane</keyword>
<dbReference type="GO" id="GO:0022857">
    <property type="term" value="F:transmembrane transporter activity"/>
    <property type="evidence" value="ECO:0007669"/>
    <property type="project" value="InterPro"/>
</dbReference>
<keyword evidence="7 11" id="KW-1133">Transmembrane helix</keyword>
<feature type="transmembrane region" description="Helical" evidence="11">
    <location>
        <begin position="66"/>
        <end position="99"/>
    </location>
</feature>
<name>A0A975FN55_9MICO</name>
<reference evidence="12" key="1">
    <citation type="submission" date="2021-03" db="EMBL/GenBank/DDBJ databases">
        <title>Agromyces archimandritus sp. nov., isolated from the cockroach Archimandrita tessellata.</title>
        <authorList>
            <person name="Guzman J."/>
            <person name="Ortuzar M."/>
            <person name="Poehlein A."/>
            <person name="Daniel R."/>
            <person name="Trujillo M."/>
            <person name="Vilcinskas A."/>
        </authorList>
    </citation>
    <scope>NUCLEOTIDE SEQUENCE</scope>
    <source>
        <strain evidence="12">G127AT</strain>
    </source>
</reference>
<keyword evidence="2" id="KW-0813">Transport</keyword>
<evidence type="ECO:0000256" key="1">
    <source>
        <dbReference type="ARBA" id="ARBA00004651"/>
    </source>
</evidence>
<comment type="function">
    <text evidence="9">Part of the binding-protein-dependent transport system for D-xylose. Probably responsible for the translocation of the substrate across the membrane.</text>
</comment>
<comment type="subcellular location">
    <subcellularLocation>
        <location evidence="1">Cell membrane</location>
        <topology evidence="1">Multi-pass membrane protein</topology>
    </subcellularLocation>
</comment>
<dbReference type="GO" id="GO:0005886">
    <property type="term" value="C:plasma membrane"/>
    <property type="evidence" value="ECO:0007669"/>
    <property type="project" value="UniProtKB-SubCell"/>
</dbReference>
<evidence type="ECO:0000256" key="10">
    <source>
        <dbReference type="ARBA" id="ARBA00035686"/>
    </source>
</evidence>
<keyword evidence="13" id="KW-1185">Reference proteome</keyword>
<feature type="transmembrane region" description="Helical" evidence="11">
    <location>
        <begin position="251"/>
        <end position="269"/>
    </location>
</feature>
<evidence type="ECO:0000313" key="13">
    <source>
        <dbReference type="Proteomes" id="UP000671914"/>
    </source>
</evidence>
<gene>
    <name evidence="12" type="ORF">G127AT_01465</name>
</gene>
<feature type="transmembrane region" description="Helical" evidence="11">
    <location>
        <begin position="189"/>
        <end position="205"/>
    </location>
</feature>
<keyword evidence="8 11" id="KW-0472">Membrane</keyword>
<dbReference type="NCBIfam" id="NF040906">
    <property type="entry name" value="GguB"/>
    <property type="match status" value="1"/>
</dbReference>
<dbReference type="EMBL" id="CP071696">
    <property type="protein sequence ID" value="QTX04949.1"/>
    <property type="molecule type" value="Genomic_DNA"/>
</dbReference>
<keyword evidence="6 11" id="KW-0812">Transmembrane</keyword>
<feature type="transmembrane region" description="Helical" evidence="11">
    <location>
        <begin position="333"/>
        <end position="366"/>
    </location>
</feature>
<evidence type="ECO:0000256" key="9">
    <source>
        <dbReference type="ARBA" id="ARBA00035611"/>
    </source>
</evidence>